<evidence type="ECO:0000256" key="1">
    <source>
        <dbReference type="ARBA" id="ARBA00022737"/>
    </source>
</evidence>
<feature type="repeat" description="RCC1" evidence="2">
    <location>
        <begin position="259"/>
        <end position="312"/>
    </location>
</feature>
<dbReference type="InterPro" id="IPR000408">
    <property type="entry name" value="Reg_chr_condens"/>
</dbReference>
<dbReference type="PANTHER" id="PTHR46207:SF1">
    <property type="entry name" value="PROTEIN RCC2"/>
    <property type="match status" value="1"/>
</dbReference>
<keyword evidence="1" id="KW-0677">Repeat</keyword>
<dbReference type="RefSeq" id="XP_014665982.1">
    <property type="nucleotide sequence ID" value="XM_014810496.1"/>
</dbReference>
<evidence type="ECO:0000313" key="4">
    <source>
        <dbReference type="Proteomes" id="UP000695022"/>
    </source>
</evidence>
<feature type="domain" description="RCC1-like" evidence="3">
    <location>
        <begin position="25"/>
        <end position="408"/>
    </location>
</feature>
<dbReference type="PRINTS" id="PR00633">
    <property type="entry name" value="RCCNDNSATION"/>
</dbReference>
<dbReference type="Proteomes" id="UP000695022">
    <property type="component" value="Unplaced"/>
</dbReference>
<dbReference type="Pfam" id="PF25390">
    <property type="entry name" value="WD40_RLD"/>
    <property type="match status" value="1"/>
</dbReference>
<feature type="repeat" description="RCC1" evidence="2">
    <location>
        <begin position="131"/>
        <end position="182"/>
    </location>
</feature>
<dbReference type="InterPro" id="IPR009091">
    <property type="entry name" value="RCC1/BLIP-II"/>
</dbReference>
<feature type="repeat" description="RCC1" evidence="2">
    <location>
        <begin position="183"/>
        <end position="258"/>
    </location>
</feature>
<dbReference type="InterPro" id="IPR058923">
    <property type="entry name" value="RCC1-like_dom"/>
</dbReference>
<dbReference type="PROSITE" id="PS50012">
    <property type="entry name" value="RCC1_3"/>
    <property type="match status" value="5"/>
</dbReference>
<evidence type="ECO:0000256" key="2">
    <source>
        <dbReference type="PROSITE-ProRule" id="PRU00235"/>
    </source>
</evidence>
<sequence>MKQFANFVMGGPKIRGSVLYCGGTNWDLIGRRELPKNAKGAKGRNLWAPHRLSGLEGVQVRTVVSGNAACHSVVITTDGVAMSWGRNDKGQLGHGHANRVDVPQRIEALAEINVVDAACGRNHTLCLTDRGEVYGMGENKMGQLGIGNQQPAVLIPKKIHRKGPPIVKIACGAEFSVIVDLNGNLYTLGSPEYGQLGHNTDGKYFVTSNKLAYYCETVPRQVALFIEKDRDNRIQPVMDVFITDVACGNNHSVALDNKKRVYTWGFGGYGRLGHAEQKDEMVPRMVKFFDGPKRGACRIFAGSAYTMAVSELGALYCWGQTKATGEAIMYPKPVQDLSGWTIRSVGCSNRSIVVAADESVVSWGPSPTYGELGYGDNKPKSSTRPEEVKTLAKHYIYAVACGYGHTLMIARDDSEEEKQKLETLPMFKP</sequence>
<evidence type="ECO:0000313" key="5">
    <source>
        <dbReference type="RefSeq" id="XP_014665982.1"/>
    </source>
</evidence>
<evidence type="ECO:0000259" key="3">
    <source>
        <dbReference type="Pfam" id="PF25390"/>
    </source>
</evidence>
<dbReference type="SUPFAM" id="SSF50985">
    <property type="entry name" value="RCC1/BLIP-II"/>
    <property type="match status" value="1"/>
</dbReference>
<dbReference type="InterPro" id="IPR028641">
    <property type="entry name" value="RCC2"/>
</dbReference>
<organism evidence="4 5">
    <name type="scientific">Priapulus caudatus</name>
    <name type="common">Priapulid worm</name>
    <dbReference type="NCBI Taxonomy" id="37621"/>
    <lineage>
        <taxon>Eukaryota</taxon>
        <taxon>Metazoa</taxon>
        <taxon>Ecdysozoa</taxon>
        <taxon>Scalidophora</taxon>
        <taxon>Priapulida</taxon>
        <taxon>Priapulimorpha</taxon>
        <taxon>Priapulimorphida</taxon>
        <taxon>Priapulidae</taxon>
        <taxon>Priapulus</taxon>
    </lineage>
</organism>
<proteinExistence type="predicted"/>
<dbReference type="PROSITE" id="PS00626">
    <property type="entry name" value="RCC1_2"/>
    <property type="match status" value="3"/>
</dbReference>
<reference evidence="5" key="1">
    <citation type="submission" date="2025-08" db="UniProtKB">
        <authorList>
            <consortium name="RefSeq"/>
        </authorList>
    </citation>
    <scope>IDENTIFICATION</scope>
</reference>
<gene>
    <name evidence="5" type="primary">LOC106807969</name>
</gene>
<dbReference type="PANTHER" id="PTHR46207">
    <property type="entry name" value="PROTEIN RCC2"/>
    <property type="match status" value="1"/>
</dbReference>
<keyword evidence="4" id="KW-1185">Reference proteome</keyword>
<accession>A0ABM1E1B1</accession>
<dbReference type="GeneID" id="106807969"/>
<feature type="repeat" description="RCC1" evidence="2">
    <location>
        <begin position="79"/>
        <end position="130"/>
    </location>
</feature>
<dbReference type="Gene3D" id="2.130.10.30">
    <property type="entry name" value="Regulator of chromosome condensation 1/beta-lactamase-inhibitor protein II"/>
    <property type="match status" value="2"/>
</dbReference>
<protein>
    <submittedName>
        <fullName evidence="5">Protein RCC2-like</fullName>
    </submittedName>
</protein>
<feature type="repeat" description="RCC1" evidence="2">
    <location>
        <begin position="358"/>
        <end position="412"/>
    </location>
</feature>
<name>A0ABM1E1B1_PRICU</name>